<sequence>MKNIQPKNYNQDDVAKLINEYRENPNRETVEKLATDLGKSVRSVTAKLSQLGVYKKIERKTKTGKAIISKSDLVKIINEHYNLEMPSLVKATKEDLEKMVVNL</sequence>
<dbReference type="AlphaFoldDB" id="A0A383A838"/>
<reference evidence="1" key="1">
    <citation type="submission" date="2018-05" db="EMBL/GenBank/DDBJ databases">
        <authorList>
            <person name="Lanie J.A."/>
            <person name="Ng W.-L."/>
            <person name="Kazmierczak K.M."/>
            <person name="Andrzejewski T.M."/>
            <person name="Davidsen T.M."/>
            <person name="Wayne K.J."/>
            <person name="Tettelin H."/>
            <person name="Glass J.I."/>
            <person name="Rusch D."/>
            <person name="Podicherti R."/>
            <person name="Tsui H.-C.T."/>
            <person name="Winkler M.E."/>
        </authorList>
    </citation>
    <scope>NUCLEOTIDE SEQUENCE</scope>
</reference>
<gene>
    <name evidence="1" type="ORF">METZ01_LOCUS456811</name>
</gene>
<organism evidence="1">
    <name type="scientific">marine metagenome</name>
    <dbReference type="NCBI Taxonomy" id="408172"/>
    <lineage>
        <taxon>unclassified sequences</taxon>
        <taxon>metagenomes</taxon>
        <taxon>ecological metagenomes</taxon>
    </lineage>
</organism>
<dbReference type="EMBL" id="UINC01190014">
    <property type="protein sequence ID" value="SVE03957.1"/>
    <property type="molecule type" value="Genomic_DNA"/>
</dbReference>
<protein>
    <submittedName>
        <fullName evidence="1">Uncharacterized protein</fullName>
    </submittedName>
</protein>
<name>A0A383A838_9ZZZZ</name>
<proteinExistence type="predicted"/>
<evidence type="ECO:0000313" key="1">
    <source>
        <dbReference type="EMBL" id="SVE03957.1"/>
    </source>
</evidence>
<accession>A0A383A838</accession>